<keyword evidence="4" id="KW-1185">Reference proteome</keyword>
<dbReference type="EMBL" id="JAFIRA010000010">
    <property type="protein sequence ID" value="MCJ2542420.1"/>
    <property type="molecule type" value="Genomic_DNA"/>
</dbReference>
<keyword evidence="2" id="KW-0472">Membrane</keyword>
<name>A0ABT0C9F5_THEVL</name>
<reference evidence="3" key="1">
    <citation type="submission" date="2021-02" db="EMBL/GenBank/DDBJ databases">
        <title>The CRISPR/cas machinery reduction and long-range gene transfer in the hot spring cyanobacterium Synechococcus.</title>
        <authorList>
            <person name="Dvorak P."/>
            <person name="Jahodarova E."/>
            <person name="Hasler P."/>
            <person name="Poulickova A."/>
        </authorList>
    </citation>
    <scope>NUCLEOTIDE SEQUENCE</scope>
    <source>
        <strain evidence="3">Rupite</strain>
    </source>
</reference>
<feature type="transmembrane region" description="Helical" evidence="2">
    <location>
        <begin position="6"/>
        <end position="32"/>
    </location>
</feature>
<feature type="compositionally biased region" description="Low complexity" evidence="1">
    <location>
        <begin position="40"/>
        <end position="53"/>
    </location>
</feature>
<evidence type="ECO:0000313" key="3">
    <source>
        <dbReference type="EMBL" id="MCJ2542420.1"/>
    </source>
</evidence>
<organism evidence="3 4">
    <name type="scientific">Thermostichus vulcanus str. 'Rupite'</name>
    <dbReference type="NCBI Taxonomy" id="2813851"/>
    <lineage>
        <taxon>Bacteria</taxon>
        <taxon>Bacillati</taxon>
        <taxon>Cyanobacteriota</taxon>
        <taxon>Cyanophyceae</taxon>
        <taxon>Thermostichales</taxon>
        <taxon>Thermostichaceae</taxon>
        <taxon>Thermostichus</taxon>
    </lineage>
</organism>
<evidence type="ECO:0000313" key="4">
    <source>
        <dbReference type="Proteomes" id="UP000830835"/>
    </source>
</evidence>
<keyword evidence="2" id="KW-0812">Transmembrane</keyword>
<gene>
    <name evidence="3" type="ORF">JX360_05785</name>
</gene>
<dbReference type="Proteomes" id="UP000830835">
    <property type="component" value="Unassembled WGS sequence"/>
</dbReference>
<accession>A0ABT0C9F5</accession>
<protein>
    <submittedName>
        <fullName evidence="3">Uncharacterized protein</fullName>
    </submittedName>
</protein>
<proteinExistence type="predicted"/>
<evidence type="ECO:0000256" key="1">
    <source>
        <dbReference type="SAM" id="MobiDB-lite"/>
    </source>
</evidence>
<sequence length="70" mass="7359">MFMSPVLWQAIGYACGISLGILVLAGLVNLLMRRLEQQPESSRVSGTESSSLEAQSAPESSNTSEGSQSA</sequence>
<feature type="region of interest" description="Disordered" evidence="1">
    <location>
        <begin position="37"/>
        <end position="70"/>
    </location>
</feature>
<keyword evidence="2" id="KW-1133">Transmembrane helix</keyword>
<evidence type="ECO:0000256" key="2">
    <source>
        <dbReference type="SAM" id="Phobius"/>
    </source>
</evidence>
<comment type="caution">
    <text evidence="3">The sequence shown here is derived from an EMBL/GenBank/DDBJ whole genome shotgun (WGS) entry which is preliminary data.</text>
</comment>
<feature type="compositionally biased region" description="Polar residues" evidence="1">
    <location>
        <begin position="57"/>
        <end position="70"/>
    </location>
</feature>